<proteinExistence type="predicted"/>
<accession>A0A6B0U937</accession>
<organism evidence="1">
    <name type="scientific">Ixodes ricinus</name>
    <name type="common">Common tick</name>
    <name type="synonym">Acarus ricinus</name>
    <dbReference type="NCBI Taxonomy" id="34613"/>
    <lineage>
        <taxon>Eukaryota</taxon>
        <taxon>Metazoa</taxon>
        <taxon>Ecdysozoa</taxon>
        <taxon>Arthropoda</taxon>
        <taxon>Chelicerata</taxon>
        <taxon>Arachnida</taxon>
        <taxon>Acari</taxon>
        <taxon>Parasitiformes</taxon>
        <taxon>Ixodida</taxon>
        <taxon>Ixodoidea</taxon>
        <taxon>Ixodidae</taxon>
        <taxon>Ixodinae</taxon>
        <taxon>Ixodes</taxon>
    </lineage>
</organism>
<sequence>MFRKPSLQHAINAFWCTFAVHARATCRRCPGVTETRKFTLEAGQLKLLTVVLTPSATRLRLVRTGNVSSVVITATSSKQVVVVIVQRNLVLRK</sequence>
<name>A0A6B0U937_IXORI</name>
<dbReference type="AlphaFoldDB" id="A0A6B0U937"/>
<dbReference type="EMBL" id="GIFC01004838">
    <property type="protein sequence ID" value="MXU86921.1"/>
    <property type="molecule type" value="Transcribed_RNA"/>
</dbReference>
<reference evidence="1" key="1">
    <citation type="submission" date="2019-12" db="EMBL/GenBank/DDBJ databases">
        <title>An insight into the sialome of adult female Ixodes ricinus ticks feeding for 6 days.</title>
        <authorList>
            <person name="Perner J."/>
            <person name="Ribeiro J.M.C."/>
        </authorList>
    </citation>
    <scope>NUCLEOTIDE SEQUENCE</scope>
    <source>
        <strain evidence="1">Semi-engorged</strain>
        <tissue evidence="1">Salivary glands</tissue>
    </source>
</reference>
<protein>
    <submittedName>
        <fullName evidence="1">Uncharacterized protein</fullName>
    </submittedName>
</protein>
<evidence type="ECO:0000313" key="1">
    <source>
        <dbReference type="EMBL" id="MXU86921.1"/>
    </source>
</evidence>